<dbReference type="GO" id="GO:0004065">
    <property type="term" value="F:arylsulfatase activity"/>
    <property type="evidence" value="ECO:0007669"/>
    <property type="project" value="TreeGrafter"/>
</dbReference>
<evidence type="ECO:0000256" key="2">
    <source>
        <dbReference type="ARBA" id="ARBA00022723"/>
    </source>
</evidence>
<feature type="non-terminal residue" evidence="6">
    <location>
        <position position="121"/>
    </location>
</feature>
<organism evidence="6">
    <name type="scientific">marine metagenome</name>
    <dbReference type="NCBI Taxonomy" id="408172"/>
    <lineage>
        <taxon>unclassified sequences</taxon>
        <taxon>metagenomes</taxon>
        <taxon>ecological metagenomes</taxon>
    </lineage>
</organism>
<comment type="similarity">
    <text evidence="1">Belongs to the sulfatase family.</text>
</comment>
<feature type="domain" description="Sulfatase N-terminal" evidence="5">
    <location>
        <begin position="25"/>
        <end position="121"/>
    </location>
</feature>
<dbReference type="EMBL" id="UINC01137171">
    <property type="protein sequence ID" value="SVD22351.1"/>
    <property type="molecule type" value="Genomic_DNA"/>
</dbReference>
<dbReference type="PANTHER" id="PTHR42693:SF53">
    <property type="entry name" value="ENDO-4-O-SULFATASE"/>
    <property type="match status" value="1"/>
</dbReference>
<accession>A0A382TLL1</accession>
<dbReference type="SUPFAM" id="SSF53649">
    <property type="entry name" value="Alkaline phosphatase-like"/>
    <property type="match status" value="1"/>
</dbReference>
<evidence type="ECO:0000256" key="1">
    <source>
        <dbReference type="ARBA" id="ARBA00008779"/>
    </source>
</evidence>
<keyword evidence="3" id="KW-0378">Hydrolase</keyword>
<evidence type="ECO:0000259" key="5">
    <source>
        <dbReference type="Pfam" id="PF00884"/>
    </source>
</evidence>
<proteinExistence type="inferred from homology"/>
<evidence type="ECO:0000256" key="3">
    <source>
        <dbReference type="ARBA" id="ARBA00022801"/>
    </source>
</evidence>
<evidence type="ECO:0000313" key="6">
    <source>
        <dbReference type="EMBL" id="SVD22351.1"/>
    </source>
</evidence>
<dbReference type="PANTHER" id="PTHR42693">
    <property type="entry name" value="ARYLSULFATASE FAMILY MEMBER"/>
    <property type="match status" value="1"/>
</dbReference>
<gene>
    <name evidence="6" type="ORF">METZ01_LOCUS375205</name>
</gene>
<dbReference type="Gene3D" id="3.40.720.10">
    <property type="entry name" value="Alkaline Phosphatase, subunit A"/>
    <property type="match status" value="1"/>
</dbReference>
<dbReference type="AlphaFoldDB" id="A0A382TLL1"/>
<keyword evidence="4" id="KW-0106">Calcium</keyword>
<dbReference type="InterPro" id="IPR024607">
    <property type="entry name" value="Sulfatase_CS"/>
</dbReference>
<name>A0A382TLL1_9ZZZZ</name>
<sequence>MNNLFKILFPLLLAPYFLGAAKKHPNLVLIMADDMGYECLGANGGADYKTPFLDSLAAGGMRFEHAHSQPICTPSRVKIMTGISNARNYVRFGLLDPRATTFGNIIQKAGYKTCIAGKWQL</sequence>
<dbReference type="InterPro" id="IPR050738">
    <property type="entry name" value="Sulfatase"/>
</dbReference>
<keyword evidence="2" id="KW-0479">Metal-binding</keyword>
<evidence type="ECO:0000256" key="4">
    <source>
        <dbReference type="ARBA" id="ARBA00022837"/>
    </source>
</evidence>
<dbReference type="PROSITE" id="PS00523">
    <property type="entry name" value="SULFATASE_1"/>
    <property type="match status" value="1"/>
</dbReference>
<dbReference type="InterPro" id="IPR017850">
    <property type="entry name" value="Alkaline_phosphatase_core_sf"/>
</dbReference>
<dbReference type="InterPro" id="IPR000917">
    <property type="entry name" value="Sulfatase_N"/>
</dbReference>
<dbReference type="GO" id="GO:0046872">
    <property type="term" value="F:metal ion binding"/>
    <property type="evidence" value="ECO:0007669"/>
    <property type="project" value="UniProtKB-KW"/>
</dbReference>
<reference evidence="6" key="1">
    <citation type="submission" date="2018-05" db="EMBL/GenBank/DDBJ databases">
        <authorList>
            <person name="Lanie J.A."/>
            <person name="Ng W.-L."/>
            <person name="Kazmierczak K.M."/>
            <person name="Andrzejewski T.M."/>
            <person name="Davidsen T.M."/>
            <person name="Wayne K.J."/>
            <person name="Tettelin H."/>
            <person name="Glass J.I."/>
            <person name="Rusch D."/>
            <person name="Podicherti R."/>
            <person name="Tsui H.-C.T."/>
            <person name="Winkler M.E."/>
        </authorList>
    </citation>
    <scope>NUCLEOTIDE SEQUENCE</scope>
</reference>
<protein>
    <recommendedName>
        <fullName evidence="5">Sulfatase N-terminal domain-containing protein</fullName>
    </recommendedName>
</protein>
<dbReference type="Pfam" id="PF00884">
    <property type="entry name" value="Sulfatase"/>
    <property type="match status" value="1"/>
</dbReference>